<dbReference type="PANTHER" id="PTHR33339">
    <property type="entry name" value="LYSM DOMAIN-CONTAINING PROTEIN"/>
    <property type="match status" value="1"/>
</dbReference>
<keyword evidence="4" id="KW-1185">Reference proteome</keyword>
<name>A0A010S4C0_9PEZI</name>
<dbReference type="PANTHER" id="PTHR33339:SF1">
    <property type="entry name" value="LYSM DOMAIN-CONTAINING PROTEIN"/>
    <property type="match status" value="1"/>
</dbReference>
<dbReference type="Pfam" id="PF25278">
    <property type="entry name" value="DUF7872"/>
    <property type="match status" value="1"/>
</dbReference>
<protein>
    <recommendedName>
        <fullName evidence="2">DUF7872 domain-containing protein</fullName>
    </recommendedName>
</protein>
<dbReference type="OrthoDB" id="2501761at2759"/>
<gene>
    <name evidence="3" type="ORF">CFIO01_08987</name>
</gene>
<dbReference type="EMBL" id="JARH01000097">
    <property type="protein sequence ID" value="EXF85479.1"/>
    <property type="molecule type" value="Genomic_DNA"/>
</dbReference>
<proteinExistence type="predicted"/>
<dbReference type="Proteomes" id="UP000020467">
    <property type="component" value="Unassembled WGS sequence"/>
</dbReference>
<evidence type="ECO:0000313" key="3">
    <source>
        <dbReference type="EMBL" id="EXF85479.1"/>
    </source>
</evidence>
<comment type="caution">
    <text evidence="3">The sequence shown here is derived from an EMBL/GenBank/DDBJ whole genome shotgun (WGS) entry which is preliminary data.</text>
</comment>
<dbReference type="InterPro" id="IPR057194">
    <property type="entry name" value="DUF7872"/>
</dbReference>
<feature type="chain" id="PRO_5001457004" description="DUF7872 domain-containing protein" evidence="1">
    <location>
        <begin position="18"/>
        <end position="403"/>
    </location>
</feature>
<sequence>MRSNQFLLALACTGAIATPVPQDTGSADCKTEALNQDTWKKLDIENFLADWTTFNVSKVEHNAVQNFANSFGAPNFFCGLDSFCNAGQPCSPVKLPGWYALVAVQNWNSYMNSLNTAITFASSILSLTLPGIVQDFYPNPKDDITDLKTMTRVFAGVLSIIPFTGPLSTVAGAVGSTSSFVSTNLKAPEPTNLFLSWSNVATSLGKVVQNWQSAVSTSFQTTIDAQVNVTGGIFQIIRDGKFLGTSRNITQGDMQKEMTRSLELYTIGLALQAQKVFVLRSQPFSESEQKCTEYTEAELCAQDPDGRWRQYILIQRSDHKNSIGRKDLMKLLTEKYQLKKETVTKDVADCVDAAGGKQLTYPFGDILPVDSTTKCIFNLQVCTTPPGAREGIITTCEGLGLNV</sequence>
<feature type="signal peptide" evidence="1">
    <location>
        <begin position="1"/>
        <end position="17"/>
    </location>
</feature>
<dbReference type="eggNOG" id="ENOG502SQPP">
    <property type="taxonomic scope" value="Eukaryota"/>
</dbReference>
<dbReference type="HOGENOM" id="CLU_030195_0_0_1"/>
<accession>A0A010S4C0</accession>
<dbReference type="STRING" id="1445577.A0A010S4C0"/>
<dbReference type="KEGG" id="cfj:CFIO01_08987"/>
<evidence type="ECO:0000313" key="4">
    <source>
        <dbReference type="Proteomes" id="UP000020467"/>
    </source>
</evidence>
<keyword evidence="1" id="KW-0732">Signal</keyword>
<feature type="domain" description="DUF7872" evidence="2">
    <location>
        <begin position="189"/>
        <end position="384"/>
    </location>
</feature>
<reference evidence="3 4" key="1">
    <citation type="submission" date="2014-02" db="EMBL/GenBank/DDBJ databases">
        <title>The genome sequence of Colletotrichum fioriniae PJ7.</title>
        <authorList>
            <person name="Baroncelli R."/>
            <person name="Thon M.R."/>
        </authorList>
    </citation>
    <scope>NUCLEOTIDE SEQUENCE [LARGE SCALE GENOMIC DNA]</scope>
    <source>
        <strain evidence="3 4">PJ7</strain>
    </source>
</reference>
<evidence type="ECO:0000259" key="2">
    <source>
        <dbReference type="Pfam" id="PF25278"/>
    </source>
</evidence>
<evidence type="ECO:0000256" key="1">
    <source>
        <dbReference type="SAM" id="SignalP"/>
    </source>
</evidence>
<organism evidence="3 4">
    <name type="scientific">Colletotrichum fioriniae PJ7</name>
    <dbReference type="NCBI Taxonomy" id="1445577"/>
    <lineage>
        <taxon>Eukaryota</taxon>
        <taxon>Fungi</taxon>
        <taxon>Dikarya</taxon>
        <taxon>Ascomycota</taxon>
        <taxon>Pezizomycotina</taxon>
        <taxon>Sordariomycetes</taxon>
        <taxon>Hypocreomycetidae</taxon>
        <taxon>Glomerellales</taxon>
        <taxon>Glomerellaceae</taxon>
        <taxon>Colletotrichum</taxon>
        <taxon>Colletotrichum acutatum species complex</taxon>
    </lineage>
</organism>
<dbReference type="AlphaFoldDB" id="A0A010S4C0"/>